<dbReference type="CDD" id="cd07178">
    <property type="entry name" value="terB_like_YebE"/>
    <property type="match status" value="1"/>
</dbReference>
<dbReference type="InterPro" id="IPR029024">
    <property type="entry name" value="TerB-like"/>
</dbReference>
<organism evidence="2 3">
    <name type="scientific">Skermanella stibiiresistens SB22</name>
    <dbReference type="NCBI Taxonomy" id="1385369"/>
    <lineage>
        <taxon>Bacteria</taxon>
        <taxon>Pseudomonadati</taxon>
        <taxon>Pseudomonadota</taxon>
        <taxon>Alphaproteobacteria</taxon>
        <taxon>Rhodospirillales</taxon>
        <taxon>Azospirillaceae</taxon>
        <taxon>Skermanella</taxon>
    </lineage>
</organism>
<evidence type="ECO:0008006" key="4">
    <source>
        <dbReference type="Google" id="ProtNLM"/>
    </source>
</evidence>
<dbReference type="OrthoDB" id="7363394at2"/>
<proteinExistence type="predicted"/>
<feature type="compositionally biased region" description="Gly residues" evidence="1">
    <location>
        <begin position="109"/>
        <end position="121"/>
    </location>
</feature>
<comment type="caution">
    <text evidence="2">The sequence shown here is derived from an EMBL/GenBank/DDBJ whole genome shotgun (WGS) entry which is preliminary data.</text>
</comment>
<evidence type="ECO:0000256" key="1">
    <source>
        <dbReference type="SAM" id="MobiDB-lite"/>
    </source>
</evidence>
<dbReference type="EMBL" id="AVFL01000001">
    <property type="protein sequence ID" value="EWY42645.1"/>
    <property type="molecule type" value="Genomic_DNA"/>
</dbReference>
<sequence>MADLTGILGTMLATGMGGHSRRGPSFSASPFGMGGGLGGLGGGGMRAGAGGMDFKNVAGLGALGYLAYKAFQERQANMGQQGGSHQSGGRQGGGSGGIGDIIGGIFGGGQSGGATGGGQGGSLADKLGGMFGQPRQEPAPEAGQGYGRPPSQIPSGGGVEPASAYPDVAMDDNRALLLIRAMIAAANADGEISAQERQGIMAKLDEAGAGPDERAVVERELASPISMDALVREVRDPETAEQVYLASALAIEPDTQAEKSYLQYLAARLNLDPQRAEQLHQVA</sequence>
<accession>W9H8R7</accession>
<dbReference type="RefSeq" id="WP_037446069.1">
    <property type="nucleotide sequence ID" value="NZ_AVFL01000001.1"/>
</dbReference>
<dbReference type="Proteomes" id="UP000019486">
    <property type="component" value="Unassembled WGS sequence"/>
</dbReference>
<dbReference type="SUPFAM" id="SSF158682">
    <property type="entry name" value="TerB-like"/>
    <property type="match status" value="1"/>
</dbReference>
<protein>
    <recommendedName>
        <fullName evidence="4">Protein YebE</fullName>
    </recommendedName>
</protein>
<dbReference type="AlphaFoldDB" id="W9H8R7"/>
<dbReference type="STRING" id="1385369.N825_01880"/>
<dbReference type="Pfam" id="PF04391">
    <property type="entry name" value="DUF533"/>
    <property type="match status" value="1"/>
</dbReference>
<gene>
    <name evidence="2" type="ORF">N825_01880</name>
</gene>
<keyword evidence="3" id="KW-1185">Reference proteome</keyword>
<evidence type="ECO:0000313" key="2">
    <source>
        <dbReference type="EMBL" id="EWY42645.1"/>
    </source>
</evidence>
<reference evidence="2 3" key="1">
    <citation type="submission" date="2013-08" db="EMBL/GenBank/DDBJ databases">
        <title>The genome sequence of Skermanella stibiiresistens.</title>
        <authorList>
            <person name="Zhu W."/>
            <person name="Wang G."/>
        </authorList>
    </citation>
    <scope>NUCLEOTIDE SEQUENCE [LARGE SCALE GENOMIC DNA]</scope>
    <source>
        <strain evidence="2 3">SB22</strain>
    </source>
</reference>
<dbReference type="PATRIC" id="fig|1385369.3.peg.366"/>
<dbReference type="Gene3D" id="1.10.3680.10">
    <property type="entry name" value="TerB-like"/>
    <property type="match status" value="1"/>
</dbReference>
<evidence type="ECO:0000313" key="3">
    <source>
        <dbReference type="Proteomes" id="UP000019486"/>
    </source>
</evidence>
<feature type="region of interest" description="Disordered" evidence="1">
    <location>
        <begin position="109"/>
        <end position="162"/>
    </location>
</feature>
<dbReference type="InterPro" id="IPR007486">
    <property type="entry name" value="YebE"/>
</dbReference>
<name>W9H8R7_9PROT</name>